<dbReference type="Pfam" id="PF03544">
    <property type="entry name" value="TonB_C"/>
    <property type="match status" value="1"/>
</dbReference>
<keyword evidence="2 5" id="KW-0812">Transmembrane</keyword>
<dbReference type="Pfam" id="PF05569">
    <property type="entry name" value="Peptidase_M56"/>
    <property type="match status" value="1"/>
</dbReference>
<evidence type="ECO:0000256" key="2">
    <source>
        <dbReference type="ARBA" id="ARBA00022692"/>
    </source>
</evidence>
<name>A0A0R0C4I4_9GAMM</name>
<evidence type="ECO:0000313" key="7">
    <source>
        <dbReference type="EMBL" id="KRG60692.1"/>
    </source>
</evidence>
<keyword evidence="4 5" id="KW-0472">Membrane</keyword>
<dbReference type="SUPFAM" id="SSF74653">
    <property type="entry name" value="TolA/TonB C-terminal domain"/>
    <property type="match status" value="1"/>
</dbReference>
<accession>A0A0R0C4I4</accession>
<dbReference type="PROSITE" id="PS52015">
    <property type="entry name" value="TONB_CTD"/>
    <property type="match status" value="1"/>
</dbReference>
<evidence type="ECO:0000259" key="6">
    <source>
        <dbReference type="PROSITE" id="PS52015"/>
    </source>
</evidence>
<sequence>MRWCCCCAPPARRHLSAGAAYGLWAMVPLAALAVLLPSPRTVVVAEAVASGHIGPLLAVPVLPFSGLARVDVLIDLWLIGALCCALWLCWQQRRFVRALGPLRALGNGCWQGTDVPGLPALVGVLRPRIVLPAGFHAHYSVEEQALIVLHERIHLRRGDAWINAAVALWRCLFWFNPLFALAQRCLRADQEFSCDEAVIAQRGDARRSYASAMLKTSLALSPLPVGCHWQDTHPLKERIVMLKRPQQTPLQRHLAGVGVTAAVLLVSTLAWAAQPPQPVAAPVQNNGRITAEVDALGTATGDVQVRAMSAPVYPGEAYARGQSGKVMLEIEVGMDGKPTAVKVVESSPAGVFDANTVAAAWKWQFNPAMENGKPVAGKVRVPVWFDLDDTTHPDSAGGS</sequence>
<dbReference type="OrthoDB" id="1628901at2"/>
<dbReference type="PANTHER" id="PTHR34978:SF3">
    <property type="entry name" value="SLR0241 PROTEIN"/>
    <property type="match status" value="1"/>
</dbReference>
<gene>
    <name evidence="7" type="ORF">ABB25_00335</name>
</gene>
<dbReference type="CDD" id="cd07341">
    <property type="entry name" value="M56_BlaR1_MecR1_like"/>
    <property type="match status" value="1"/>
</dbReference>
<dbReference type="GO" id="GO:0016020">
    <property type="term" value="C:membrane"/>
    <property type="evidence" value="ECO:0007669"/>
    <property type="project" value="UniProtKB-SubCell"/>
</dbReference>
<evidence type="ECO:0000256" key="1">
    <source>
        <dbReference type="ARBA" id="ARBA00004167"/>
    </source>
</evidence>
<dbReference type="RefSeq" id="WP_083488022.1">
    <property type="nucleotide sequence ID" value="NZ_LDJH01000002.1"/>
</dbReference>
<dbReference type="InterPro" id="IPR037682">
    <property type="entry name" value="TonB_C"/>
</dbReference>
<dbReference type="InterPro" id="IPR052173">
    <property type="entry name" value="Beta-lactam_resp_regulator"/>
</dbReference>
<dbReference type="STRING" id="266128.ABB25_00335"/>
<dbReference type="Gene3D" id="3.30.1150.10">
    <property type="match status" value="1"/>
</dbReference>
<dbReference type="Proteomes" id="UP000051254">
    <property type="component" value="Unassembled WGS sequence"/>
</dbReference>
<dbReference type="EMBL" id="LDJH01000002">
    <property type="protein sequence ID" value="KRG60692.1"/>
    <property type="molecule type" value="Genomic_DNA"/>
</dbReference>
<dbReference type="AlphaFoldDB" id="A0A0R0C4I4"/>
<evidence type="ECO:0000256" key="5">
    <source>
        <dbReference type="SAM" id="Phobius"/>
    </source>
</evidence>
<dbReference type="InterPro" id="IPR008756">
    <property type="entry name" value="Peptidase_M56"/>
</dbReference>
<evidence type="ECO:0000256" key="4">
    <source>
        <dbReference type="ARBA" id="ARBA00023136"/>
    </source>
</evidence>
<feature type="transmembrane region" description="Helical" evidence="5">
    <location>
        <begin position="72"/>
        <end position="90"/>
    </location>
</feature>
<dbReference type="InterPro" id="IPR006260">
    <property type="entry name" value="TonB/TolA_C"/>
</dbReference>
<comment type="subcellular location">
    <subcellularLocation>
        <location evidence="1">Membrane</location>
        <topology evidence="1">Single-pass membrane protein</topology>
    </subcellularLocation>
</comment>
<feature type="domain" description="TonB C-terminal" evidence="6">
    <location>
        <begin position="298"/>
        <end position="394"/>
    </location>
</feature>
<proteinExistence type="predicted"/>
<dbReference type="PATRIC" id="fig|266128.3.peg.1130"/>
<evidence type="ECO:0000256" key="3">
    <source>
        <dbReference type="ARBA" id="ARBA00022989"/>
    </source>
</evidence>
<organism evidence="7 8">
    <name type="scientific">Stenotrophomonas koreensis</name>
    <dbReference type="NCBI Taxonomy" id="266128"/>
    <lineage>
        <taxon>Bacteria</taxon>
        <taxon>Pseudomonadati</taxon>
        <taxon>Pseudomonadota</taxon>
        <taxon>Gammaproteobacteria</taxon>
        <taxon>Lysobacterales</taxon>
        <taxon>Lysobacteraceae</taxon>
        <taxon>Stenotrophomonas</taxon>
    </lineage>
</organism>
<dbReference type="PANTHER" id="PTHR34978">
    <property type="entry name" value="POSSIBLE SENSOR-TRANSDUCER PROTEIN BLAR"/>
    <property type="match status" value="1"/>
</dbReference>
<dbReference type="GO" id="GO:0055085">
    <property type="term" value="P:transmembrane transport"/>
    <property type="evidence" value="ECO:0007669"/>
    <property type="project" value="InterPro"/>
</dbReference>
<protein>
    <recommendedName>
        <fullName evidence="6">TonB C-terminal domain-containing protein</fullName>
    </recommendedName>
</protein>
<keyword evidence="8" id="KW-1185">Reference proteome</keyword>
<dbReference type="NCBIfam" id="TIGR01352">
    <property type="entry name" value="tonB_Cterm"/>
    <property type="match status" value="1"/>
</dbReference>
<keyword evidence="3 5" id="KW-1133">Transmembrane helix</keyword>
<feature type="transmembrane region" description="Helical" evidence="5">
    <location>
        <begin position="18"/>
        <end position="36"/>
    </location>
</feature>
<comment type="caution">
    <text evidence="7">The sequence shown here is derived from an EMBL/GenBank/DDBJ whole genome shotgun (WGS) entry which is preliminary data.</text>
</comment>
<evidence type="ECO:0000313" key="8">
    <source>
        <dbReference type="Proteomes" id="UP000051254"/>
    </source>
</evidence>
<reference evidence="7 8" key="1">
    <citation type="submission" date="2015-05" db="EMBL/GenBank/DDBJ databases">
        <title>Genome sequencing and analysis of members of genus Stenotrophomonas.</title>
        <authorList>
            <person name="Patil P.P."/>
            <person name="Midha S."/>
            <person name="Patil P.B."/>
        </authorList>
    </citation>
    <scope>NUCLEOTIDE SEQUENCE [LARGE SCALE GENOMIC DNA]</scope>
    <source>
        <strain evidence="7 8">DSM 17805</strain>
    </source>
</reference>